<reference evidence="1 2" key="1">
    <citation type="journal article" date="2022" name="Hortic Res">
        <title>A haplotype resolved chromosomal level avocado genome allows analysis of novel avocado genes.</title>
        <authorList>
            <person name="Nath O."/>
            <person name="Fletcher S.J."/>
            <person name="Hayward A."/>
            <person name="Shaw L.M."/>
            <person name="Masouleh A.K."/>
            <person name="Furtado A."/>
            <person name="Henry R.J."/>
            <person name="Mitter N."/>
        </authorList>
    </citation>
    <scope>NUCLEOTIDE SEQUENCE [LARGE SCALE GENOMIC DNA]</scope>
    <source>
        <strain evidence="2">cv. Hass</strain>
    </source>
</reference>
<gene>
    <name evidence="1" type="ORF">MRB53_028500</name>
</gene>
<protein>
    <submittedName>
        <fullName evidence="1">Uncharacterized protein</fullName>
    </submittedName>
</protein>
<accession>A0ACC2KG22</accession>
<sequence length="114" mass="12277">MLVPEPGGDRLSGKVDMQSILENLPEATSGCTRGEKVVGQFSFLVAKNTNGVDVWIYFVQAFPSGKTTIFLPLHSSNMEYLVRPGEWSRSSPLNRPSTSVKGVVCPSKGGYSGP</sequence>
<proteinExistence type="predicted"/>
<comment type="caution">
    <text evidence="1">The sequence shown here is derived from an EMBL/GenBank/DDBJ whole genome shotgun (WGS) entry which is preliminary data.</text>
</comment>
<name>A0ACC2KG22_PERAE</name>
<keyword evidence="2" id="KW-1185">Reference proteome</keyword>
<organism evidence="1 2">
    <name type="scientific">Persea americana</name>
    <name type="common">Avocado</name>
    <dbReference type="NCBI Taxonomy" id="3435"/>
    <lineage>
        <taxon>Eukaryota</taxon>
        <taxon>Viridiplantae</taxon>
        <taxon>Streptophyta</taxon>
        <taxon>Embryophyta</taxon>
        <taxon>Tracheophyta</taxon>
        <taxon>Spermatophyta</taxon>
        <taxon>Magnoliopsida</taxon>
        <taxon>Magnoliidae</taxon>
        <taxon>Laurales</taxon>
        <taxon>Lauraceae</taxon>
        <taxon>Persea</taxon>
    </lineage>
</organism>
<dbReference type="EMBL" id="CM056817">
    <property type="protein sequence ID" value="KAJ8619971.1"/>
    <property type="molecule type" value="Genomic_DNA"/>
</dbReference>
<evidence type="ECO:0000313" key="2">
    <source>
        <dbReference type="Proteomes" id="UP001234297"/>
    </source>
</evidence>
<evidence type="ECO:0000313" key="1">
    <source>
        <dbReference type="EMBL" id="KAJ8619971.1"/>
    </source>
</evidence>
<dbReference type="Proteomes" id="UP001234297">
    <property type="component" value="Chromosome 9"/>
</dbReference>